<keyword evidence="8" id="KW-1185">Reference proteome</keyword>
<evidence type="ECO:0000256" key="1">
    <source>
        <dbReference type="ARBA" id="ARBA00010458"/>
    </source>
</evidence>
<reference evidence="7" key="1">
    <citation type="submission" date="2021-12" db="EMBL/GenBank/DDBJ databases">
        <authorList>
            <person name="King R."/>
        </authorList>
    </citation>
    <scope>NUCLEOTIDE SEQUENCE</scope>
</reference>
<dbReference type="GO" id="GO:0006637">
    <property type="term" value="P:acyl-CoA metabolic process"/>
    <property type="evidence" value="ECO:0007669"/>
    <property type="project" value="TreeGrafter"/>
</dbReference>
<dbReference type="FunFam" id="3.10.129.10:FF:000051">
    <property type="entry name" value="Acyl-coa thioesterase"/>
    <property type="match status" value="1"/>
</dbReference>
<dbReference type="CDD" id="cd03442">
    <property type="entry name" value="BFIT_BACH"/>
    <property type="match status" value="2"/>
</dbReference>
<evidence type="ECO:0000313" key="8">
    <source>
        <dbReference type="Proteomes" id="UP001152759"/>
    </source>
</evidence>
<dbReference type="EMBL" id="OU963866">
    <property type="protein sequence ID" value="CAH0390646.1"/>
    <property type="molecule type" value="Genomic_DNA"/>
</dbReference>
<dbReference type="Gene3D" id="3.10.129.10">
    <property type="entry name" value="Hotdog Thioesterase"/>
    <property type="match status" value="2"/>
</dbReference>
<dbReference type="GO" id="GO:0047617">
    <property type="term" value="F:fatty acyl-CoA hydrolase activity"/>
    <property type="evidence" value="ECO:0007669"/>
    <property type="project" value="TreeGrafter"/>
</dbReference>
<dbReference type="GO" id="GO:0005739">
    <property type="term" value="C:mitochondrion"/>
    <property type="evidence" value="ECO:0007669"/>
    <property type="project" value="TreeGrafter"/>
</dbReference>
<evidence type="ECO:0000259" key="6">
    <source>
        <dbReference type="PROSITE" id="PS51770"/>
    </source>
</evidence>
<organism evidence="7 8">
    <name type="scientific">Bemisia tabaci</name>
    <name type="common">Sweetpotato whitefly</name>
    <name type="synonym">Aleurodes tabaci</name>
    <dbReference type="NCBI Taxonomy" id="7038"/>
    <lineage>
        <taxon>Eukaryota</taxon>
        <taxon>Metazoa</taxon>
        <taxon>Ecdysozoa</taxon>
        <taxon>Arthropoda</taxon>
        <taxon>Hexapoda</taxon>
        <taxon>Insecta</taxon>
        <taxon>Pterygota</taxon>
        <taxon>Neoptera</taxon>
        <taxon>Paraneoptera</taxon>
        <taxon>Hemiptera</taxon>
        <taxon>Sternorrhyncha</taxon>
        <taxon>Aleyrodoidea</taxon>
        <taxon>Aleyrodidae</taxon>
        <taxon>Aleyrodinae</taxon>
        <taxon>Bemisia</taxon>
    </lineage>
</organism>
<dbReference type="PANTHER" id="PTHR12655:SF0">
    <property type="entry name" value="ACYL-COENZYME A THIOESTERASE 9, MITOCHONDRIAL"/>
    <property type="match status" value="1"/>
</dbReference>
<dbReference type="PROSITE" id="PS51770">
    <property type="entry name" value="HOTDOG_ACOT"/>
    <property type="match status" value="2"/>
</dbReference>
<evidence type="ECO:0000313" key="7">
    <source>
        <dbReference type="EMBL" id="CAH0390646.1"/>
    </source>
</evidence>
<dbReference type="Proteomes" id="UP001152759">
    <property type="component" value="Chromosome 5"/>
</dbReference>
<evidence type="ECO:0000256" key="4">
    <source>
        <dbReference type="ARBA" id="ARBA00022946"/>
    </source>
</evidence>
<proteinExistence type="inferred from homology"/>
<dbReference type="InterPro" id="IPR033120">
    <property type="entry name" value="HOTDOG_ACOT"/>
</dbReference>
<evidence type="ECO:0000256" key="5">
    <source>
        <dbReference type="SAM" id="MobiDB-lite"/>
    </source>
</evidence>
<feature type="domain" description="HotDog ACOT-type" evidence="6">
    <location>
        <begin position="321"/>
        <end position="433"/>
    </location>
</feature>
<dbReference type="PANTHER" id="PTHR12655">
    <property type="entry name" value="ACYL-COA THIOESTERASE"/>
    <property type="match status" value="1"/>
</dbReference>
<sequence length="466" mass="52829">MLHRKMFLFKLVSRNFYSAPVVHKELCSLRDILRASKYATKSTSGGPASFFSSSSAGAETDEEKIPTLQEIRLNLIEKMGISPGYSLIPKEDKSQLLKYLPQSQDEIPARTMQDSFQAAVIPLSSDVQLQEKYVTSLGFVRIGRLLEDLDLFAVSVVMKHLYNPNVPADIPCPYTIVTLMVDEVSFTDITPKPKKDIKISGQVTYVGKSSVEVTVWLEQKIEESWKRITRAIFVMVCRNSIRTGSALVNKIEPQGERELRIFKNGESRAKKRRLEETESLIKKVPTAEEQALIHTAFTSTLEGEDFCIDRRKLPLGSVWMEDTRVTSTIVSHPEDRNMHNTVFGGYLMRLAVELAWTCGYKFCHGRPTCRKISHILFKNPVEVGSLLQLQAQVIYTEKNLFQILVVAEVLNPLTEKTITTNTFQYTFEAPMIIKTVVPMSYHEAMIYLHGRRAFMKSIDSIGSLSQ</sequence>
<comment type="similarity">
    <text evidence="1">Belongs to the acyl coenzyme A hydrolase family.</text>
</comment>
<name>A0A9P0AFS4_BEMTA</name>
<feature type="region of interest" description="Disordered" evidence="5">
    <location>
        <begin position="40"/>
        <end position="63"/>
    </location>
</feature>
<dbReference type="AlphaFoldDB" id="A0A9P0AFS4"/>
<evidence type="ECO:0000256" key="3">
    <source>
        <dbReference type="ARBA" id="ARBA00022801"/>
    </source>
</evidence>
<dbReference type="InterPro" id="IPR029069">
    <property type="entry name" value="HotDog_dom_sf"/>
</dbReference>
<keyword evidence="2" id="KW-0677">Repeat</keyword>
<dbReference type="InterPro" id="IPR006683">
    <property type="entry name" value="Thioestr_dom"/>
</dbReference>
<keyword evidence="3" id="KW-0378">Hydrolase</keyword>
<feature type="domain" description="HotDog ACOT-type" evidence="6">
    <location>
        <begin position="119"/>
        <end position="241"/>
    </location>
</feature>
<dbReference type="SUPFAM" id="SSF54637">
    <property type="entry name" value="Thioesterase/thiol ester dehydrase-isomerase"/>
    <property type="match status" value="2"/>
</dbReference>
<dbReference type="FunFam" id="3.10.129.10:FF:000012">
    <property type="entry name" value="Acyl-coenzyme A thioesterase 9, mitochondrial"/>
    <property type="match status" value="1"/>
</dbReference>
<gene>
    <name evidence="7" type="ORF">BEMITA_LOCUS9349</name>
</gene>
<evidence type="ECO:0000256" key="2">
    <source>
        <dbReference type="ARBA" id="ARBA00022737"/>
    </source>
</evidence>
<dbReference type="Pfam" id="PF03061">
    <property type="entry name" value="4HBT"/>
    <property type="match status" value="1"/>
</dbReference>
<dbReference type="KEGG" id="btab:109040747"/>
<keyword evidence="4" id="KW-0809">Transit peptide</keyword>
<accession>A0A9P0AFS4</accession>
<feature type="compositionally biased region" description="Low complexity" evidence="5">
    <location>
        <begin position="42"/>
        <end position="58"/>
    </location>
</feature>
<protein>
    <recommendedName>
        <fullName evidence="6">HotDog ACOT-type domain-containing protein</fullName>
    </recommendedName>
</protein>